<dbReference type="Gene3D" id="3.40.50.300">
    <property type="entry name" value="P-loop containing nucleotide triphosphate hydrolases"/>
    <property type="match status" value="1"/>
</dbReference>
<feature type="domain" description="AAA+ ATPase" evidence="3">
    <location>
        <begin position="260"/>
        <end position="381"/>
    </location>
</feature>
<dbReference type="InterPro" id="IPR037257">
    <property type="entry name" value="T2SS_E_N_sf"/>
</dbReference>
<sequence>MQLGVESIDLSIASIAPHLTDLVPKNLAKKYGLVPIKLVGNDLYLATNDPLNFVAIEDVKTATRKRVIPMIATSDAIEHAIATLYGNEGAARAIEEMKREISETPLAATTDSFTSNIIENDNQSAPTIRLVNSIIERAIAEHSSDIHLEPYENELRVRMRIDGLLRNIMTVPKNIQASVISRLKIMGGMDITERKVPQDGRSNVRVKNSDVDLRMSTLPTIYGEKFVIRLLEKNEQLLDKEKIGLAGEDLEKFQYLINRKSGVVLIAGPTGSGKSSTMYTMIRELNTEQVNLVTLEDPVEYNISGINQVQINEKTGMTFAGGLRSILRQDPDIIAVGEIRDGETAQIAMRAAITGHLVLSTIHTNDALSTLDRLLNIGVEPYLISSAMNGVISQRLVRKICPNCKEEYTPSEDELKSIGISSLSNHKFYRGKGCSACFGTGYRGRIGVFEILVLDTKLRTAISDGIKREYIADMVRKNGHFVTLADNCRRLVLEGITTIDEAGRITNTEDYYYEN</sequence>
<dbReference type="CDD" id="cd01129">
    <property type="entry name" value="PulE-GspE-like"/>
    <property type="match status" value="1"/>
</dbReference>
<dbReference type="InterPro" id="IPR001482">
    <property type="entry name" value="T2SS/T4SS_dom"/>
</dbReference>
<evidence type="ECO:0000256" key="1">
    <source>
        <dbReference type="ARBA" id="ARBA00022741"/>
    </source>
</evidence>
<evidence type="ECO:0000259" key="3">
    <source>
        <dbReference type="SMART" id="SM00382"/>
    </source>
</evidence>
<dbReference type="GO" id="GO:0005886">
    <property type="term" value="C:plasma membrane"/>
    <property type="evidence" value="ECO:0007669"/>
    <property type="project" value="TreeGrafter"/>
</dbReference>
<dbReference type="GO" id="GO:0016887">
    <property type="term" value="F:ATP hydrolysis activity"/>
    <property type="evidence" value="ECO:0007669"/>
    <property type="project" value="TreeGrafter"/>
</dbReference>
<comment type="caution">
    <text evidence="4">The sequence shown here is derived from an EMBL/GenBank/DDBJ whole genome shotgun (WGS) entry which is preliminary data.</text>
</comment>
<dbReference type="Gene3D" id="3.30.450.90">
    <property type="match status" value="1"/>
</dbReference>
<dbReference type="Gene3D" id="3.30.300.160">
    <property type="entry name" value="Type II secretion system, protein E, N-terminal domain"/>
    <property type="match status" value="1"/>
</dbReference>
<dbReference type="PANTHER" id="PTHR30258">
    <property type="entry name" value="TYPE II SECRETION SYSTEM PROTEIN GSPE-RELATED"/>
    <property type="match status" value="1"/>
</dbReference>
<keyword evidence="1" id="KW-0547">Nucleotide-binding</keyword>
<organism evidence="4">
    <name type="scientific">bioreactor metagenome</name>
    <dbReference type="NCBI Taxonomy" id="1076179"/>
    <lineage>
        <taxon>unclassified sequences</taxon>
        <taxon>metagenomes</taxon>
        <taxon>ecological metagenomes</taxon>
    </lineage>
</organism>
<dbReference type="InterPro" id="IPR027417">
    <property type="entry name" value="P-loop_NTPase"/>
</dbReference>
<name>A0A645A520_9ZZZZ</name>
<proteinExistence type="predicted"/>
<dbReference type="EMBL" id="VSSQ01011075">
    <property type="protein sequence ID" value="MPM45933.1"/>
    <property type="molecule type" value="Genomic_DNA"/>
</dbReference>
<gene>
    <name evidence="4" type="primary">epsE_3</name>
    <name evidence="4" type="ORF">SDC9_92625</name>
</gene>
<accession>A0A645A520</accession>
<protein>
    <submittedName>
        <fullName evidence="4">Type II secretion system protein E</fullName>
    </submittedName>
</protein>
<dbReference type="PANTHER" id="PTHR30258:SF2">
    <property type="entry name" value="COMG OPERON PROTEIN 1"/>
    <property type="match status" value="1"/>
</dbReference>
<dbReference type="SUPFAM" id="SSF160246">
    <property type="entry name" value="EspE N-terminal domain-like"/>
    <property type="match status" value="1"/>
</dbReference>
<evidence type="ECO:0000256" key="2">
    <source>
        <dbReference type="ARBA" id="ARBA00022840"/>
    </source>
</evidence>
<dbReference type="AlphaFoldDB" id="A0A645A520"/>
<dbReference type="InterPro" id="IPR007831">
    <property type="entry name" value="T2SS_GspE_N"/>
</dbReference>
<dbReference type="FunFam" id="3.40.50.300:FF:000398">
    <property type="entry name" value="Type IV pilus assembly ATPase PilB"/>
    <property type="match status" value="1"/>
</dbReference>
<dbReference type="InterPro" id="IPR003593">
    <property type="entry name" value="AAA+_ATPase"/>
</dbReference>
<dbReference type="SMART" id="SM00382">
    <property type="entry name" value="AAA"/>
    <property type="match status" value="1"/>
</dbReference>
<dbReference type="SUPFAM" id="SSF52540">
    <property type="entry name" value="P-loop containing nucleoside triphosphate hydrolases"/>
    <property type="match status" value="1"/>
</dbReference>
<dbReference type="Pfam" id="PF05157">
    <property type="entry name" value="MshEN"/>
    <property type="match status" value="1"/>
</dbReference>
<evidence type="ECO:0000313" key="4">
    <source>
        <dbReference type="EMBL" id="MPM45933.1"/>
    </source>
</evidence>
<dbReference type="GO" id="GO:0005524">
    <property type="term" value="F:ATP binding"/>
    <property type="evidence" value="ECO:0007669"/>
    <property type="project" value="UniProtKB-KW"/>
</dbReference>
<reference evidence="4" key="1">
    <citation type="submission" date="2019-08" db="EMBL/GenBank/DDBJ databases">
        <authorList>
            <person name="Kucharzyk K."/>
            <person name="Murdoch R.W."/>
            <person name="Higgins S."/>
            <person name="Loffler F."/>
        </authorList>
    </citation>
    <scope>NUCLEOTIDE SEQUENCE</scope>
</reference>
<dbReference type="Pfam" id="PF00437">
    <property type="entry name" value="T2SSE"/>
    <property type="match status" value="1"/>
</dbReference>
<keyword evidence="2" id="KW-0067">ATP-binding</keyword>
<dbReference type="FunFam" id="3.30.450.90:FF:000001">
    <property type="entry name" value="Type II secretion system ATPase GspE"/>
    <property type="match status" value="1"/>
</dbReference>